<organism evidence="3 4">
    <name type="scientific">Streptomyces venezuelae</name>
    <dbReference type="NCBI Taxonomy" id="54571"/>
    <lineage>
        <taxon>Bacteria</taxon>
        <taxon>Bacillati</taxon>
        <taxon>Actinomycetota</taxon>
        <taxon>Actinomycetes</taxon>
        <taxon>Kitasatosporales</taxon>
        <taxon>Streptomycetaceae</taxon>
        <taxon>Streptomyces</taxon>
    </lineage>
</organism>
<dbReference type="GO" id="GO:0006310">
    <property type="term" value="P:DNA recombination"/>
    <property type="evidence" value="ECO:0007669"/>
    <property type="project" value="UniProtKB-KW"/>
</dbReference>
<dbReference type="GO" id="GO:0003677">
    <property type="term" value="F:DNA binding"/>
    <property type="evidence" value="ECO:0007669"/>
    <property type="project" value="InterPro"/>
</dbReference>
<name>A0A5P2BMV5_STRVZ</name>
<protein>
    <recommendedName>
        <fullName evidence="2">Tyr recombinase domain-containing protein</fullName>
    </recommendedName>
</protein>
<evidence type="ECO:0000259" key="2">
    <source>
        <dbReference type="Pfam" id="PF00589"/>
    </source>
</evidence>
<accession>A0A5P2BMV5</accession>
<dbReference type="InterPro" id="IPR002104">
    <property type="entry name" value="Integrase_catalytic"/>
</dbReference>
<evidence type="ECO:0000256" key="1">
    <source>
        <dbReference type="ARBA" id="ARBA00023172"/>
    </source>
</evidence>
<dbReference type="AlphaFoldDB" id="A0A5P2BMV5"/>
<dbReference type="OrthoDB" id="1822491at2"/>
<dbReference type="CDD" id="cd00397">
    <property type="entry name" value="DNA_BRE_C"/>
    <property type="match status" value="1"/>
</dbReference>
<dbReference type="InterPro" id="IPR013762">
    <property type="entry name" value="Integrase-like_cat_sf"/>
</dbReference>
<dbReference type="Gene3D" id="1.10.443.10">
    <property type="entry name" value="Intergrase catalytic core"/>
    <property type="match status" value="1"/>
</dbReference>
<dbReference type="InterPro" id="IPR011010">
    <property type="entry name" value="DNA_brk_join_enz"/>
</dbReference>
<evidence type="ECO:0000313" key="4">
    <source>
        <dbReference type="Proteomes" id="UP000323046"/>
    </source>
</evidence>
<dbReference type="Pfam" id="PF00589">
    <property type="entry name" value="Phage_integrase"/>
    <property type="match status" value="1"/>
</dbReference>
<keyword evidence="4" id="KW-1185">Reference proteome</keyword>
<gene>
    <name evidence="3" type="ORF">DEJ47_27845</name>
</gene>
<sequence>MKFTEGGAALAKFTIATTPRVFDRESNQGKDGTSRQGEVFGVPVDAVGSLTGWLHDGLQIKVVTGRALFGKPKNNKVRDVPLPDSVAQALTQHMQHHPPVDVTLPWKRPDGPPVTKRLIFSGPKGNHVYRSNFDISPWKPALATAGPIDKPEDGAPLPSAREHGMHALRHFYAFVLLDAGENIKTLNSYLGHTDPGFTPRVCTHLMPSSESRTRRAIDTLCKSASEGNEAQAA</sequence>
<dbReference type="EMBL" id="CP029193">
    <property type="protein sequence ID" value="QES31792.1"/>
    <property type="molecule type" value="Genomic_DNA"/>
</dbReference>
<dbReference type="Proteomes" id="UP000323046">
    <property type="component" value="Chromosome"/>
</dbReference>
<feature type="domain" description="Tyr recombinase" evidence="2">
    <location>
        <begin position="62"/>
        <end position="204"/>
    </location>
</feature>
<dbReference type="SUPFAM" id="SSF56349">
    <property type="entry name" value="DNA breaking-rejoining enzymes"/>
    <property type="match status" value="1"/>
</dbReference>
<dbReference type="GO" id="GO:0015074">
    <property type="term" value="P:DNA integration"/>
    <property type="evidence" value="ECO:0007669"/>
    <property type="project" value="InterPro"/>
</dbReference>
<evidence type="ECO:0000313" key="3">
    <source>
        <dbReference type="EMBL" id="QES31792.1"/>
    </source>
</evidence>
<reference evidence="3 4" key="1">
    <citation type="submission" date="2018-05" db="EMBL/GenBank/DDBJ databases">
        <title>Streptomyces venezuelae.</title>
        <authorList>
            <person name="Kim W."/>
            <person name="Lee N."/>
            <person name="Cho B.-K."/>
        </authorList>
    </citation>
    <scope>NUCLEOTIDE SEQUENCE [LARGE SCALE GENOMIC DNA]</scope>
    <source>
        <strain evidence="3 4">ATCC 14583</strain>
    </source>
</reference>
<keyword evidence="1" id="KW-0233">DNA recombination</keyword>
<proteinExistence type="predicted"/>